<dbReference type="OrthoDB" id="5818554at2759"/>
<evidence type="ECO:0000313" key="5">
    <source>
        <dbReference type="Proteomes" id="UP000299102"/>
    </source>
</evidence>
<protein>
    <recommendedName>
        <fullName evidence="1">alkaline phosphatase</fullName>
        <ecNumber evidence="1">3.1.3.1</ecNumber>
    </recommendedName>
</protein>
<evidence type="ECO:0000256" key="1">
    <source>
        <dbReference type="ARBA" id="ARBA00012647"/>
    </source>
</evidence>
<dbReference type="Gene3D" id="3.40.720.10">
    <property type="entry name" value="Alkaline Phosphatase, subunit A"/>
    <property type="match status" value="1"/>
</dbReference>
<dbReference type="PANTHER" id="PTHR11596:SF91">
    <property type="entry name" value="ALKALINE PHOSPHATASE-RELATED"/>
    <property type="match status" value="1"/>
</dbReference>
<keyword evidence="2" id="KW-0460">Magnesium</keyword>
<evidence type="ECO:0000313" key="4">
    <source>
        <dbReference type="EMBL" id="GBP86177.1"/>
    </source>
</evidence>
<dbReference type="Proteomes" id="UP000299102">
    <property type="component" value="Unassembled WGS sequence"/>
</dbReference>
<evidence type="ECO:0000256" key="3">
    <source>
        <dbReference type="RuleBase" id="RU003946"/>
    </source>
</evidence>
<feature type="binding site" evidence="2">
    <location>
        <position position="237"/>
    </location>
    <ligand>
        <name>Zn(2+)</name>
        <dbReference type="ChEBI" id="CHEBI:29105"/>
        <label>2</label>
    </ligand>
</feature>
<dbReference type="SMART" id="SM00098">
    <property type="entry name" value="alkPPc"/>
    <property type="match status" value="1"/>
</dbReference>
<dbReference type="EC" id="3.1.3.1" evidence="1"/>
<feature type="binding site" evidence="2">
    <location>
        <position position="233"/>
    </location>
    <ligand>
        <name>Zn(2+)</name>
        <dbReference type="ChEBI" id="CHEBI:29105"/>
        <label>2</label>
    </ligand>
</feature>
<accession>A0A4C1ZHT4</accession>
<keyword evidence="2" id="KW-0479">Metal-binding</keyword>
<dbReference type="EMBL" id="BGZK01001777">
    <property type="protein sequence ID" value="GBP86177.1"/>
    <property type="molecule type" value="Genomic_DNA"/>
</dbReference>
<reference evidence="4 5" key="1">
    <citation type="journal article" date="2019" name="Commun. Biol.">
        <title>The bagworm genome reveals a unique fibroin gene that provides high tensile strength.</title>
        <authorList>
            <person name="Kono N."/>
            <person name="Nakamura H."/>
            <person name="Ohtoshi R."/>
            <person name="Tomita M."/>
            <person name="Numata K."/>
            <person name="Arakawa K."/>
        </authorList>
    </citation>
    <scope>NUCLEOTIDE SEQUENCE [LARGE SCALE GENOMIC DNA]</scope>
</reference>
<dbReference type="AlphaFoldDB" id="A0A4C1ZHT4"/>
<dbReference type="CDD" id="cd16012">
    <property type="entry name" value="ALP"/>
    <property type="match status" value="1"/>
</dbReference>
<dbReference type="InterPro" id="IPR001952">
    <property type="entry name" value="Alkaline_phosphatase"/>
</dbReference>
<feature type="binding site" evidence="2">
    <location>
        <position position="351"/>
    </location>
    <ligand>
        <name>Zn(2+)</name>
        <dbReference type="ChEBI" id="CHEBI:29105"/>
        <label>2</label>
    </ligand>
</feature>
<name>A0A4C1ZHT4_EUMVA</name>
<comment type="caution">
    <text evidence="4">The sequence shown here is derived from an EMBL/GenBank/DDBJ whole genome shotgun (WGS) entry which is preliminary data.</text>
</comment>
<keyword evidence="5" id="KW-1185">Reference proteome</keyword>
<dbReference type="GO" id="GO:0004035">
    <property type="term" value="F:alkaline phosphatase activity"/>
    <property type="evidence" value="ECO:0007669"/>
    <property type="project" value="UniProtKB-EC"/>
</dbReference>
<proteinExistence type="inferred from homology"/>
<sequence>MQNANRAGARKPTRDKLYDYKLVLVTLMIQQLSWTFKRTAPVKVTPSLAYRENYRGEMLLVNKNSGLSKGLLQRCPFLSALCAIEYQSESADLFRSSSQRVEGLPLLLLPAGPFHWVILGGGRRNFRNETVTDEENSRGRRHDGRDLIQEWQEERRRRNENHAYVWNRQGLLSVPLDDTDYLLGLFESNHMQYHLQADSETEPTLAELTEVAIRMLSKNPEGFFLFVEGGRIDHAHHDNFARMALDETVEFSKAVQRAAELLSEEDSLLVVTADHSHVMSINGYSRRGRDILGLSDDRDEHGVPFMTLSYTNGPGFRSHTATGSRPDLTGEDLTHEEWRSHVDVPLDSETHGGDDVAVFARGPHHHLFTGLYEQSQLPHLMAYASCVGPGLTVCSTDGASTTAPALITLFLVMLPLCASDSIL</sequence>
<evidence type="ECO:0000256" key="2">
    <source>
        <dbReference type="PIRSR" id="PIRSR601952-2"/>
    </source>
</evidence>
<feature type="binding site" evidence="2">
    <location>
        <position position="228"/>
    </location>
    <ligand>
        <name>Mg(2+)</name>
        <dbReference type="ChEBI" id="CHEBI:18420"/>
    </ligand>
</feature>
<dbReference type="InterPro" id="IPR017850">
    <property type="entry name" value="Alkaline_phosphatase_core_sf"/>
</dbReference>
<dbReference type="Pfam" id="PF00245">
    <property type="entry name" value="Alk_phosphatase"/>
    <property type="match status" value="1"/>
</dbReference>
<dbReference type="PANTHER" id="PTHR11596">
    <property type="entry name" value="ALKALINE PHOSPHATASE"/>
    <property type="match status" value="1"/>
</dbReference>
<feature type="binding site" evidence="2">
    <location>
        <position position="274"/>
    </location>
    <ligand>
        <name>Zn(2+)</name>
        <dbReference type="ChEBI" id="CHEBI:29105"/>
        <label>2</label>
    </ligand>
</feature>
<comment type="cofactor">
    <cofactor evidence="2">
        <name>Zn(2+)</name>
        <dbReference type="ChEBI" id="CHEBI:29105"/>
    </cofactor>
    <text evidence="2">Binds 2 Zn(2+) ions.</text>
</comment>
<feature type="binding site" evidence="2">
    <location>
        <position position="275"/>
    </location>
    <ligand>
        <name>Zn(2+)</name>
        <dbReference type="ChEBI" id="CHEBI:29105"/>
        <label>2</label>
    </ligand>
</feature>
<dbReference type="STRING" id="151549.A0A4C1ZHT4"/>
<organism evidence="4 5">
    <name type="scientific">Eumeta variegata</name>
    <name type="common">Bagworm moth</name>
    <name type="synonym">Eumeta japonica</name>
    <dbReference type="NCBI Taxonomy" id="151549"/>
    <lineage>
        <taxon>Eukaryota</taxon>
        <taxon>Metazoa</taxon>
        <taxon>Ecdysozoa</taxon>
        <taxon>Arthropoda</taxon>
        <taxon>Hexapoda</taxon>
        <taxon>Insecta</taxon>
        <taxon>Pterygota</taxon>
        <taxon>Neoptera</taxon>
        <taxon>Endopterygota</taxon>
        <taxon>Lepidoptera</taxon>
        <taxon>Glossata</taxon>
        <taxon>Ditrysia</taxon>
        <taxon>Tineoidea</taxon>
        <taxon>Psychidae</taxon>
        <taxon>Oiketicinae</taxon>
        <taxon>Eumeta</taxon>
    </lineage>
</organism>
<dbReference type="SUPFAM" id="SSF53649">
    <property type="entry name" value="Alkaline phosphatase-like"/>
    <property type="match status" value="1"/>
</dbReference>
<comment type="cofactor">
    <cofactor evidence="2">
        <name>Mg(2+)</name>
        <dbReference type="ChEBI" id="CHEBI:18420"/>
    </cofactor>
    <text evidence="2">Binds 1 Mg(2+) ion.</text>
</comment>
<gene>
    <name evidence="4" type="primary">Alp-m</name>
    <name evidence="4" type="ORF">EVAR_57882_1</name>
</gene>
<comment type="similarity">
    <text evidence="3">Belongs to the alkaline phosphatase family.</text>
</comment>
<keyword evidence="2" id="KW-0862">Zinc</keyword>
<dbReference type="PRINTS" id="PR00113">
    <property type="entry name" value="ALKPHPHTASE"/>
</dbReference>
<dbReference type="GO" id="GO:0046872">
    <property type="term" value="F:metal ion binding"/>
    <property type="evidence" value="ECO:0007669"/>
    <property type="project" value="UniProtKB-KW"/>
</dbReference>